<dbReference type="EMBL" id="JAKJXO020000012">
    <property type="protein sequence ID" value="KAL1597839.1"/>
    <property type="molecule type" value="Genomic_DNA"/>
</dbReference>
<feature type="compositionally biased region" description="Basic and acidic residues" evidence="1">
    <location>
        <begin position="486"/>
        <end position="502"/>
    </location>
</feature>
<dbReference type="Proteomes" id="UP001521785">
    <property type="component" value="Unassembled WGS sequence"/>
</dbReference>
<accession>A0ABR3R125</accession>
<organism evidence="2 3">
    <name type="scientific">Paraconiothyrium brasiliense</name>
    <dbReference type="NCBI Taxonomy" id="300254"/>
    <lineage>
        <taxon>Eukaryota</taxon>
        <taxon>Fungi</taxon>
        <taxon>Dikarya</taxon>
        <taxon>Ascomycota</taxon>
        <taxon>Pezizomycotina</taxon>
        <taxon>Dothideomycetes</taxon>
        <taxon>Pleosporomycetidae</taxon>
        <taxon>Pleosporales</taxon>
        <taxon>Massarineae</taxon>
        <taxon>Didymosphaeriaceae</taxon>
        <taxon>Paraconiothyrium</taxon>
    </lineage>
</organism>
<reference evidence="2 3" key="1">
    <citation type="submission" date="2024-02" db="EMBL/GenBank/DDBJ databases">
        <title>De novo assembly and annotation of 12 fungi associated with fruit tree decline syndrome in Ontario, Canada.</title>
        <authorList>
            <person name="Sulman M."/>
            <person name="Ellouze W."/>
            <person name="Ilyukhin E."/>
        </authorList>
    </citation>
    <scope>NUCLEOTIDE SEQUENCE [LARGE SCALE GENOMIC DNA]</scope>
    <source>
        <strain evidence="2 3">M42-189</strain>
    </source>
</reference>
<keyword evidence="3" id="KW-1185">Reference proteome</keyword>
<protein>
    <submittedName>
        <fullName evidence="2">Uncharacterized protein</fullName>
    </submittedName>
</protein>
<comment type="caution">
    <text evidence="2">The sequence shown here is derived from an EMBL/GenBank/DDBJ whole genome shotgun (WGS) entry which is preliminary data.</text>
</comment>
<feature type="compositionally biased region" description="Polar residues" evidence="1">
    <location>
        <begin position="209"/>
        <end position="222"/>
    </location>
</feature>
<evidence type="ECO:0000256" key="1">
    <source>
        <dbReference type="SAM" id="MobiDB-lite"/>
    </source>
</evidence>
<gene>
    <name evidence="2" type="ORF">SLS60_008326</name>
</gene>
<feature type="region of interest" description="Disordered" evidence="1">
    <location>
        <begin position="199"/>
        <end position="222"/>
    </location>
</feature>
<name>A0ABR3R125_9PLEO</name>
<sequence>MESPRQTKEFVICLSCQTQRFNVKPLEHMPKFPTKGATTMTDPLSSDDDIQPPRTPILPSSPRGKTSTVRKIAEKFEQPQLQPPDAEPARPKRDLKEEYKDPWQRKNESQRQSERVRKGSGGLNPHLKEPWERARDEVFSAMRKGIAGGSSDADGSASDDDGLDQLRTLDMLRAQLPEPASLRLPGGAEHVLDSWLGKEEGYGDREPATPSSSMVVSSPACGSSVYSEETSSRLGEGFPEFPFEGVAAYWRERNALEVKAKIVLVKTLLLRCSVLARTAMSMEQAPWKSLLHTKQDDEVEEGDMREEWYKAYHEAGRVADKAEAMATELSNKEFGMEGLHARTWYWKGRADAGMRRWDEAAAAFGKVDVCDAAMTGLTRLERRDVEGLRKECEAQDEHAQQRRQERAWRGEEVGKADLYELTGGLEEEAVESKTFHVEGDEKSDDVKEQRVLMGKAINAVKAKYKMRYIRPFSLEEQEYIITGDPIPKERRTKDMKSEGFHDDDQDEDLEGGRISSSLSKSTIVASDGDISVKG</sequence>
<feature type="compositionally biased region" description="Basic and acidic residues" evidence="1">
    <location>
        <begin position="87"/>
        <end position="117"/>
    </location>
</feature>
<feature type="region of interest" description="Disordered" evidence="1">
    <location>
        <begin position="24"/>
        <end position="131"/>
    </location>
</feature>
<evidence type="ECO:0000313" key="3">
    <source>
        <dbReference type="Proteomes" id="UP001521785"/>
    </source>
</evidence>
<proteinExistence type="predicted"/>
<evidence type="ECO:0000313" key="2">
    <source>
        <dbReference type="EMBL" id="KAL1597839.1"/>
    </source>
</evidence>
<feature type="region of interest" description="Disordered" evidence="1">
    <location>
        <begin position="485"/>
        <end position="520"/>
    </location>
</feature>